<organism evidence="2 3">
    <name type="scientific">Bacillus pseudomycoides</name>
    <dbReference type="NCBI Taxonomy" id="64104"/>
    <lineage>
        <taxon>Bacteria</taxon>
        <taxon>Bacillati</taxon>
        <taxon>Bacillota</taxon>
        <taxon>Bacilli</taxon>
        <taxon>Bacillales</taxon>
        <taxon>Bacillaceae</taxon>
        <taxon>Bacillus</taxon>
        <taxon>Bacillus cereus group</taxon>
    </lineage>
</organism>
<dbReference type="RefSeq" id="WP_098802970.1">
    <property type="nucleotide sequence ID" value="NZ_NUTL01000037.1"/>
</dbReference>
<evidence type="ECO:0000313" key="3">
    <source>
        <dbReference type="Proteomes" id="UP000221918"/>
    </source>
</evidence>
<dbReference type="Proteomes" id="UP000221918">
    <property type="component" value="Unassembled WGS sequence"/>
</dbReference>
<accession>A0ABD6TFK4</accession>
<dbReference type="InterPro" id="IPR025119">
    <property type="entry name" value="DUF4046"/>
</dbReference>
<gene>
    <name evidence="2" type="ORF">COF81_09410</name>
</gene>
<comment type="caution">
    <text evidence="2">The sequence shown here is derived from an EMBL/GenBank/DDBJ whole genome shotgun (WGS) entry which is preliminary data.</text>
</comment>
<feature type="domain" description="DUF4046" evidence="1">
    <location>
        <begin position="6"/>
        <end position="92"/>
    </location>
</feature>
<name>A0ABD6TFK4_9BACI</name>
<dbReference type="Pfam" id="PF13255">
    <property type="entry name" value="DUF4046"/>
    <property type="match status" value="3"/>
</dbReference>
<feature type="domain" description="DUF4046" evidence="1">
    <location>
        <begin position="173"/>
        <end position="243"/>
    </location>
</feature>
<evidence type="ECO:0000259" key="1">
    <source>
        <dbReference type="Pfam" id="PF13255"/>
    </source>
</evidence>
<dbReference type="EMBL" id="NUTL01000037">
    <property type="protein sequence ID" value="PHE99926.1"/>
    <property type="molecule type" value="Genomic_DNA"/>
</dbReference>
<feature type="domain" description="DUF4046" evidence="1">
    <location>
        <begin position="100"/>
        <end position="168"/>
    </location>
</feature>
<evidence type="ECO:0000313" key="2">
    <source>
        <dbReference type="EMBL" id="PHE99926.1"/>
    </source>
</evidence>
<reference evidence="2 3" key="1">
    <citation type="submission" date="2017-09" db="EMBL/GenBank/DDBJ databases">
        <title>Large-scale bioinformatics analysis of Bacillus genomes uncovers conserved roles of natural products in bacterial physiology.</title>
        <authorList>
            <consortium name="Agbiome Team Llc"/>
            <person name="Bleich R.M."/>
            <person name="Grubbs K.J."/>
            <person name="Santa Maria K.C."/>
            <person name="Allen S.E."/>
            <person name="Farag S."/>
            <person name="Shank E.A."/>
            <person name="Bowers A."/>
        </authorList>
    </citation>
    <scope>NUCLEOTIDE SEQUENCE [LARGE SCALE GENOMIC DNA]</scope>
    <source>
        <strain evidence="2 3">AFS037265</strain>
    </source>
</reference>
<protein>
    <recommendedName>
        <fullName evidence="1">DUF4046 domain-containing protein</fullName>
    </recommendedName>
</protein>
<dbReference type="AlphaFoldDB" id="A0ABD6TFK4"/>
<proteinExistence type="predicted"/>
<sequence length="331" mass="40327">MQGIRIEEIYQEILDGKRKIFPPNTWNEDINRELSKRVTRYLIEDVLNWGGEDIKRQWNKKLIKKYKLGGVLGIVYQASPYTMLNDLYPGRFKEWEFQKSSVPANFWTKEQGLKVLRWTIEEKEKLTTEQLLQVYSKKWLIKNKLERPSRVYWGSSPYAMLNDLYPGRFKEWELQETPLNFWTKEQGLEALRWTIEEKEELTTEQLLQIYSEKWLIKNRLSTPFYKYWKGSPYAMLNALYPGKFKEWELQMTPINFWTREKSLEILRWTIEEKEQLTIEQLLQIYSREWLTKNRLSTSLWKYWKGNHMKMLNDLYSEVCREMIKMENVTFS</sequence>